<dbReference type="InterPro" id="IPR007420">
    <property type="entry name" value="DUF465"/>
</dbReference>
<dbReference type="InterPro" id="IPR038444">
    <property type="entry name" value="DUF465_sf"/>
</dbReference>
<reference evidence="2" key="1">
    <citation type="submission" date="2016-11" db="EMBL/GenBank/DDBJ databases">
        <authorList>
            <person name="Varghese N."/>
            <person name="Submissions S."/>
        </authorList>
    </citation>
    <scope>NUCLEOTIDE SEQUENCE [LARGE SCALE GENOMIC DNA]</scope>
    <source>
        <strain evidence="2">CGMCC 1.10835</strain>
    </source>
</reference>
<keyword evidence="2" id="KW-1185">Reference proteome</keyword>
<dbReference type="EMBL" id="FRAQ01000001">
    <property type="protein sequence ID" value="SHK02231.1"/>
    <property type="molecule type" value="Genomic_DNA"/>
</dbReference>
<gene>
    <name evidence="1" type="ORF">SAMN05216369_0044</name>
</gene>
<proteinExistence type="predicted"/>
<dbReference type="STRING" id="564117.SAMN05216369_0044"/>
<name>A0A1M6P2S2_9GAMM</name>
<protein>
    <recommendedName>
        <fullName evidence="3">GTP-binding protein</fullName>
    </recommendedName>
</protein>
<dbReference type="Proteomes" id="UP000184497">
    <property type="component" value="Unassembled WGS sequence"/>
</dbReference>
<organism evidence="1 2">
    <name type="scientific">Marinobacter antarcticus</name>
    <dbReference type="NCBI Taxonomy" id="564117"/>
    <lineage>
        <taxon>Bacteria</taxon>
        <taxon>Pseudomonadati</taxon>
        <taxon>Pseudomonadota</taxon>
        <taxon>Gammaproteobacteria</taxon>
        <taxon>Pseudomonadales</taxon>
        <taxon>Marinobacteraceae</taxon>
        <taxon>Marinobacter</taxon>
    </lineage>
</organism>
<sequence length="85" mass="10112">MSLEKHDLLHELPESKDAIHKLKTTDQHFAKLFETYHDIDHEVHRIEQGVETTSDEYLEEQKKKRLSLKDQLYSIIRDYEASMAS</sequence>
<dbReference type="OrthoDB" id="1263265at2"/>
<dbReference type="Pfam" id="PF04325">
    <property type="entry name" value="DUF465"/>
    <property type="match status" value="1"/>
</dbReference>
<evidence type="ECO:0000313" key="2">
    <source>
        <dbReference type="Proteomes" id="UP000184497"/>
    </source>
</evidence>
<evidence type="ECO:0000313" key="1">
    <source>
        <dbReference type="EMBL" id="SHK02231.1"/>
    </source>
</evidence>
<accession>A0A1M6P2S2</accession>
<dbReference type="RefSeq" id="WP_072794802.1">
    <property type="nucleotide sequence ID" value="NZ_FRAQ01000001.1"/>
</dbReference>
<dbReference type="Gene3D" id="6.10.280.50">
    <property type="match status" value="1"/>
</dbReference>
<dbReference type="AlphaFoldDB" id="A0A1M6P2S2"/>
<evidence type="ECO:0008006" key="3">
    <source>
        <dbReference type="Google" id="ProtNLM"/>
    </source>
</evidence>